<dbReference type="Proteomes" id="UP000615446">
    <property type="component" value="Unassembled WGS sequence"/>
</dbReference>
<protein>
    <submittedName>
        <fullName evidence="1">Uncharacterized protein</fullName>
    </submittedName>
</protein>
<accession>A0A8H3QNQ9</accession>
<name>A0A8H3QNQ9_9GLOM</name>
<evidence type="ECO:0000313" key="1">
    <source>
        <dbReference type="EMBL" id="GES86538.1"/>
    </source>
</evidence>
<comment type="caution">
    <text evidence="1">The sequence shown here is derived from an EMBL/GenBank/DDBJ whole genome shotgun (WGS) entry which is preliminary data.</text>
</comment>
<proteinExistence type="predicted"/>
<evidence type="ECO:0000313" key="2">
    <source>
        <dbReference type="Proteomes" id="UP000615446"/>
    </source>
</evidence>
<reference evidence="1" key="1">
    <citation type="submission" date="2019-10" db="EMBL/GenBank/DDBJ databases">
        <title>Conservation and host-specific expression of non-tandemly repeated heterogenous ribosome RNA gene in arbuscular mycorrhizal fungi.</title>
        <authorList>
            <person name="Maeda T."/>
            <person name="Kobayashi Y."/>
            <person name="Nakagawa T."/>
            <person name="Ezawa T."/>
            <person name="Yamaguchi K."/>
            <person name="Bino T."/>
            <person name="Nishimoto Y."/>
            <person name="Shigenobu S."/>
            <person name="Kawaguchi M."/>
        </authorList>
    </citation>
    <scope>NUCLEOTIDE SEQUENCE</scope>
    <source>
        <strain evidence="1">HR1</strain>
    </source>
</reference>
<gene>
    <name evidence="1" type="ORF">RCL2_001359600</name>
</gene>
<organism evidence="1 2">
    <name type="scientific">Rhizophagus clarus</name>
    <dbReference type="NCBI Taxonomy" id="94130"/>
    <lineage>
        <taxon>Eukaryota</taxon>
        <taxon>Fungi</taxon>
        <taxon>Fungi incertae sedis</taxon>
        <taxon>Mucoromycota</taxon>
        <taxon>Glomeromycotina</taxon>
        <taxon>Glomeromycetes</taxon>
        <taxon>Glomerales</taxon>
        <taxon>Glomeraceae</taxon>
        <taxon>Rhizophagus</taxon>
    </lineage>
</organism>
<sequence>MIKCSLTLYYLLNNNIYSLRKGLLSSVKFNFTNSTYTNLIQHLQDPAKLFDMSENSLLYNANLKLHPVVDEESIERELNELSIRILPNQL</sequence>
<dbReference type="EMBL" id="BLAL01000160">
    <property type="protein sequence ID" value="GES86538.1"/>
    <property type="molecule type" value="Genomic_DNA"/>
</dbReference>
<dbReference type="AlphaFoldDB" id="A0A8H3QNQ9"/>